<geneLocation type="plasmid" evidence="1 2">
    <name>pACRY01</name>
</geneLocation>
<name>A5FT33_ACICJ</name>
<keyword evidence="2" id="KW-1185">Reference proteome</keyword>
<evidence type="ECO:0000313" key="2">
    <source>
        <dbReference type="Proteomes" id="UP000000245"/>
    </source>
</evidence>
<dbReference type="AlphaFoldDB" id="A5FT33"/>
<dbReference type="Proteomes" id="UP000000245">
    <property type="component" value="Plasmid pACRY01"/>
</dbReference>
<dbReference type="HOGENOM" id="CLU_2128021_0_0_5"/>
<keyword evidence="1" id="KW-0614">Plasmid</keyword>
<sequence length="113" mass="12015">MQSGARGMGRTVRAEDLCSGGAEAGLRRGTGGVPVGTPFSGGGQIAGDIDMCSAVAAWRQGLLGEAQLQQPTLDSAQPPREARADDYDMPFLTHNGHENIIRIMYNLQTWKVT</sequence>
<gene>
    <name evidence="1" type="ordered locus">Acry_3138</name>
</gene>
<accession>A5FT33</accession>
<dbReference type="EMBL" id="CP000689">
    <property type="protein sequence ID" value="ABQ28765.1"/>
    <property type="molecule type" value="Genomic_DNA"/>
</dbReference>
<dbReference type="KEGG" id="acr:Acry_3138"/>
<proteinExistence type="predicted"/>
<evidence type="ECO:0000313" key="1">
    <source>
        <dbReference type="EMBL" id="ABQ28765.1"/>
    </source>
</evidence>
<organism evidence="1 2">
    <name type="scientific">Acidiphilium cryptum (strain JF-5)</name>
    <dbReference type="NCBI Taxonomy" id="349163"/>
    <lineage>
        <taxon>Bacteria</taxon>
        <taxon>Pseudomonadati</taxon>
        <taxon>Pseudomonadota</taxon>
        <taxon>Alphaproteobacteria</taxon>
        <taxon>Acetobacterales</taxon>
        <taxon>Acidocellaceae</taxon>
        <taxon>Acidiphilium</taxon>
    </lineage>
</organism>
<reference evidence="1 2" key="1">
    <citation type="submission" date="2007-05" db="EMBL/GenBank/DDBJ databases">
        <title>Complete sequence of plasmid1 pACRY01 of Acidiphilium cryptum JF-5.</title>
        <authorList>
            <consortium name="US DOE Joint Genome Institute"/>
            <person name="Copeland A."/>
            <person name="Lucas S."/>
            <person name="Lapidus A."/>
            <person name="Barry K."/>
            <person name="Detter J.C."/>
            <person name="Glavina del Rio T."/>
            <person name="Hammon N."/>
            <person name="Israni S."/>
            <person name="Dalin E."/>
            <person name="Tice H."/>
            <person name="Pitluck S."/>
            <person name="Sims D."/>
            <person name="Brettin T."/>
            <person name="Bruce D."/>
            <person name="Han C."/>
            <person name="Schmutz J."/>
            <person name="Larimer F."/>
            <person name="Land M."/>
            <person name="Hauser L."/>
            <person name="Kyrpides N."/>
            <person name="Kim E."/>
            <person name="Magnuson T."/>
            <person name="Richardson P."/>
        </authorList>
    </citation>
    <scope>NUCLEOTIDE SEQUENCE [LARGE SCALE GENOMIC DNA]</scope>
    <source>
        <strain evidence="2">JF-5</strain>
        <plasmid evidence="2">Plasmid pACRY01</plasmid>
    </source>
</reference>
<protein>
    <submittedName>
        <fullName evidence="1">Uncharacterized protein</fullName>
    </submittedName>
</protein>